<dbReference type="Gene3D" id="2.170.120.20">
    <property type="entry name" value="Ribosomal protein L25, beta domain"/>
    <property type="match status" value="1"/>
</dbReference>
<comment type="function">
    <text evidence="5">This is one of the proteins that binds to the 5S RNA in the ribosome where it forms part of the central protuberance.</text>
</comment>
<dbReference type="InterPro" id="IPR029751">
    <property type="entry name" value="Ribosomal_L25_dom"/>
</dbReference>
<dbReference type="SUPFAM" id="SSF50715">
    <property type="entry name" value="Ribosomal protein L25-like"/>
    <property type="match status" value="1"/>
</dbReference>
<evidence type="ECO:0000256" key="1">
    <source>
        <dbReference type="ARBA" id="ARBA00022730"/>
    </source>
</evidence>
<dbReference type="InterPro" id="IPR020930">
    <property type="entry name" value="Ribosomal_uL5_bac-type"/>
</dbReference>
<dbReference type="PANTHER" id="PTHR33284">
    <property type="entry name" value="RIBOSOMAL PROTEIN L25/GLN-TRNA SYNTHETASE, ANTI-CODON-BINDING DOMAIN-CONTAINING PROTEIN"/>
    <property type="match status" value="1"/>
</dbReference>
<evidence type="ECO:0000256" key="4">
    <source>
        <dbReference type="ARBA" id="ARBA00023274"/>
    </source>
</evidence>
<comment type="similarity">
    <text evidence="5">Belongs to the bacterial ribosomal protein bL25 family. CTC subfamily.</text>
</comment>
<dbReference type="EMBL" id="JAGQLI010000097">
    <property type="protein sequence ID" value="MCA9379157.1"/>
    <property type="molecule type" value="Genomic_DNA"/>
</dbReference>
<dbReference type="InterPro" id="IPR020056">
    <property type="entry name" value="Rbsml_bL25/Gln-tRNA_synth_N"/>
</dbReference>
<comment type="subunit">
    <text evidence="5">Part of the 50S ribosomal subunit; part of the 5S rRNA/L5/L18/L25 subcomplex. Contacts the 5S rRNA. Binds to the 5S rRNA independently of L5 and L18.</text>
</comment>
<dbReference type="AlphaFoldDB" id="A0A955KYU4"/>
<evidence type="ECO:0000256" key="2">
    <source>
        <dbReference type="ARBA" id="ARBA00022884"/>
    </source>
</evidence>
<organism evidence="9 10">
    <name type="scientific">Candidatus Dojkabacteria bacterium</name>
    <dbReference type="NCBI Taxonomy" id="2099670"/>
    <lineage>
        <taxon>Bacteria</taxon>
        <taxon>Candidatus Dojkabacteria</taxon>
    </lineage>
</organism>
<dbReference type="InterPro" id="IPR020057">
    <property type="entry name" value="Ribosomal_bL25_b-dom"/>
</dbReference>
<dbReference type="NCBIfam" id="TIGR00731">
    <property type="entry name" value="bL25_bact_ctc"/>
    <property type="match status" value="1"/>
</dbReference>
<evidence type="ECO:0000313" key="9">
    <source>
        <dbReference type="EMBL" id="MCA9379157.1"/>
    </source>
</evidence>
<feature type="compositionally biased region" description="Acidic residues" evidence="6">
    <location>
        <begin position="189"/>
        <end position="211"/>
    </location>
</feature>
<feature type="domain" description="Large ribosomal subunit protein bL25 L25" evidence="7">
    <location>
        <begin position="5"/>
        <end position="90"/>
    </location>
</feature>
<dbReference type="Pfam" id="PF01386">
    <property type="entry name" value="Ribosomal_L25p"/>
    <property type="match status" value="1"/>
</dbReference>
<keyword evidence="1 5" id="KW-0699">rRNA-binding</keyword>
<dbReference type="GO" id="GO:0003735">
    <property type="term" value="F:structural constituent of ribosome"/>
    <property type="evidence" value="ECO:0007669"/>
    <property type="project" value="InterPro"/>
</dbReference>
<dbReference type="Pfam" id="PF14693">
    <property type="entry name" value="Ribosomal_TL5_C"/>
    <property type="match status" value="1"/>
</dbReference>
<dbReference type="InterPro" id="IPR011035">
    <property type="entry name" value="Ribosomal_bL25/Gln-tRNA_synth"/>
</dbReference>
<dbReference type="GO" id="GO:0008097">
    <property type="term" value="F:5S rRNA binding"/>
    <property type="evidence" value="ECO:0007669"/>
    <property type="project" value="InterPro"/>
</dbReference>
<dbReference type="CDD" id="cd00495">
    <property type="entry name" value="Ribosomal_L25_TL5_CTC"/>
    <property type="match status" value="1"/>
</dbReference>
<dbReference type="HAMAP" id="MF_01334">
    <property type="entry name" value="Ribosomal_bL25_CTC"/>
    <property type="match status" value="1"/>
</dbReference>
<dbReference type="Gene3D" id="2.40.240.10">
    <property type="entry name" value="Ribosomal Protein L25, Chain P"/>
    <property type="match status" value="1"/>
</dbReference>
<reference evidence="9" key="2">
    <citation type="journal article" date="2021" name="Microbiome">
        <title>Successional dynamics and alternative stable states in a saline activated sludge microbial community over 9 years.</title>
        <authorList>
            <person name="Wang Y."/>
            <person name="Ye J."/>
            <person name="Ju F."/>
            <person name="Liu L."/>
            <person name="Boyd J.A."/>
            <person name="Deng Y."/>
            <person name="Parks D.H."/>
            <person name="Jiang X."/>
            <person name="Yin X."/>
            <person name="Woodcroft B.J."/>
            <person name="Tyson G.W."/>
            <person name="Hugenholtz P."/>
            <person name="Polz M.F."/>
            <person name="Zhang T."/>
        </authorList>
    </citation>
    <scope>NUCLEOTIDE SEQUENCE</scope>
    <source>
        <strain evidence="9">HKST-UBA12</strain>
    </source>
</reference>
<sequence>MAAKLNVQPREISGKQVKQVRKQGMVPAALYGPKYESANFAVDEKEFRKIFQNAGYSQLIDADVNGETEKLLVKEVQIHPVTDEILHASLYVVDKNTPITAEVPVELVGLAPAQDLGVGFVVPALDNITIHCLPSKLISKIEVDITGLAEVGQSISISDLTLPEGVELDSSMDETTSVAYVAGDQKIIEEEEVAPEGEEGEEGAEGEAGAEGEEKAEGEKAEE</sequence>
<name>A0A955KYU4_9BACT</name>
<feature type="region of interest" description="Disordered" evidence="6">
    <location>
        <begin position="183"/>
        <end position="223"/>
    </location>
</feature>
<comment type="caution">
    <text evidence="9">The sequence shown here is derived from an EMBL/GenBank/DDBJ whole genome shotgun (WGS) entry which is preliminary data.</text>
</comment>
<protein>
    <recommendedName>
        <fullName evidence="5">Large ribosomal subunit protein bL25</fullName>
    </recommendedName>
    <alternativeName>
        <fullName evidence="5">General stress protein CTC</fullName>
    </alternativeName>
</protein>
<feature type="domain" description="Large ribosomal subunit protein bL25 beta" evidence="8">
    <location>
        <begin position="99"/>
        <end position="181"/>
    </location>
</feature>
<dbReference type="Proteomes" id="UP000760819">
    <property type="component" value="Unassembled WGS sequence"/>
</dbReference>
<reference evidence="9" key="1">
    <citation type="submission" date="2020-04" db="EMBL/GenBank/DDBJ databases">
        <authorList>
            <person name="Zhang T."/>
        </authorList>
    </citation>
    <scope>NUCLEOTIDE SEQUENCE</scope>
    <source>
        <strain evidence="9">HKST-UBA12</strain>
    </source>
</reference>
<accession>A0A955KYU4</accession>
<dbReference type="GO" id="GO:0022625">
    <property type="term" value="C:cytosolic large ribosomal subunit"/>
    <property type="evidence" value="ECO:0007669"/>
    <property type="project" value="TreeGrafter"/>
</dbReference>
<evidence type="ECO:0000256" key="5">
    <source>
        <dbReference type="HAMAP-Rule" id="MF_01334"/>
    </source>
</evidence>
<evidence type="ECO:0000256" key="6">
    <source>
        <dbReference type="SAM" id="MobiDB-lite"/>
    </source>
</evidence>
<evidence type="ECO:0000256" key="3">
    <source>
        <dbReference type="ARBA" id="ARBA00022980"/>
    </source>
</evidence>
<evidence type="ECO:0000259" key="7">
    <source>
        <dbReference type="Pfam" id="PF01386"/>
    </source>
</evidence>
<evidence type="ECO:0000259" key="8">
    <source>
        <dbReference type="Pfam" id="PF14693"/>
    </source>
</evidence>
<dbReference type="PANTHER" id="PTHR33284:SF1">
    <property type="entry name" value="RIBOSOMAL PROTEIN L25_GLN-TRNA SYNTHETASE, ANTI-CODON-BINDING DOMAIN-CONTAINING PROTEIN"/>
    <property type="match status" value="1"/>
</dbReference>
<gene>
    <name evidence="5" type="primary">rplY</name>
    <name evidence="5" type="synonym">ctc</name>
    <name evidence="9" type="ORF">KC640_01900</name>
</gene>
<evidence type="ECO:0000313" key="10">
    <source>
        <dbReference type="Proteomes" id="UP000760819"/>
    </source>
</evidence>
<feature type="compositionally biased region" description="Basic and acidic residues" evidence="6">
    <location>
        <begin position="212"/>
        <end position="223"/>
    </location>
</feature>
<keyword evidence="4 5" id="KW-0687">Ribonucleoprotein</keyword>
<dbReference type="InterPro" id="IPR037121">
    <property type="entry name" value="Ribosomal_bL25_C"/>
</dbReference>
<keyword evidence="2 5" id="KW-0694">RNA-binding</keyword>
<dbReference type="GO" id="GO:0006412">
    <property type="term" value="P:translation"/>
    <property type="evidence" value="ECO:0007669"/>
    <property type="project" value="UniProtKB-UniRule"/>
</dbReference>
<dbReference type="InterPro" id="IPR001021">
    <property type="entry name" value="Ribosomal_bL25_long"/>
</dbReference>
<keyword evidence="3 5" id="KW-0689">Ribosomal protein</keyword>
<proteinExistence type="inferred from homology"/>